<dbReference type="PROSITE" id="PS51192">
    <property type="entry name" value="HELICASE_ATP_BIND_1"/>
    <property type="match status" value="1"/>
</dbReference>
<dbReference type="GeneID" id="36377858"/>
<dbReference type="Gene3D" id="3.40.50.10810">
    <property type="entry name" value="Tandem AAA-ATPase domain"/>
    <property type="match status" value="1"/>
</dbReference>
<keyword evidence="13" id="KW-1185">Reference proteome</keyword>
<reference evidence="14" key="2">
    <citation type="submission" date="2020-12" db="UniProtKB">
        <authorList>
            <consortium name="WormBaseParasite"/>
        </authorList>
    </citation>
    <scope>IDENTIFICATION</scope>
</reference>
<dbReference type="SUPFAM" id="SSF52540">
    <property type="entry name" value="P-loop containing nucleoside triphosphate hydrolases"/>
    <property type="match status" value="2"/>
</dbReference>
<dbReference type="Pfam" id="PF00176">
    <property type="entry name" value="SNF2-rel_dom"/>
    <property type="match status" value="1"/>
</dbReference>
<keyword evidence="5" id="KW-0067">ATP-binding</keyword>
<dbReference type="WBParaSite" id="SRAE_2000017400.1">
    <property type="protein sequence ID" value="SRAE_2000017400.1"/>
    <property type="gene ID" value="WBGene00260364"/>
</dbReference>
<proteinExistence type="predicted"/>
<dbReference type="SMART" id="SM00487">
    <property type="entry name" value="DEXDc"/>
    <property type="match status" value="1"/>
</dbReference>
<sequence>MNRFDDKKRVGVSSVSNSRLLETLAKKKEQLKLVLNSSDKGRNVTKCQPKKSLYSKKKHKVTKLEDGQFIAEEDDDYECNISDEDQVEEKMEDIVADSSGEEVIEDFVEPVRLKISKQKSGEIEYEVTSELPIHALQSSDDEDVQPVKGKTNKRKLTIDSSDDDHVKSPMKSKKLENSKKSKRIKAEEVEDDVNDKNYCGTFNNCSDSDDNQDVCRTYSDSELKQKTIDFFNHAKIEDIRSTPRISDKMVNLIMSMRPFNSFDEFQKALNTVPRGNQAIEVYFDYLENRGIIEKVLDDCTGKAKEMSKRLQDMSKQEVVQQPASLSNCSLHDYQKIGLNWLIQMHKLGYNAILADEMGLGKTIQIIAFLTHLKESGVCGPHLIVVPSSVIENWQSEFSKFSPKLKILCYYGAMEERKRLRREAVKGTKNIDVLLTTYNMITSKEEDRKFFKAFSIHYVVYDEGHMLKNCNTTRYRSLMKVKGKRKILLTGTPLQNNLIELISLTYFVMSKMFLNYCDDIDQLLGQFQIRTQCGKRTNTVTSLKQEYEKEHCEEDRTPLTVDELYESHKIEQAKLILAPFMLRRLKVDVLQSLPKKNQEIMYVELKPLQVEIYDYCLNDIRMAYHRGDGSSVGGLMQLRQIANHPLLYRWIYNDGLCHKIAELLVMYNDSYKKKNPIFLAEDLGFMSDIAIHKLCLTTDQTLIYALEDSKFLESAKIDALDKLLPKIKASNEKVLIFSQFTMLLDILEVYLEIRGYHFKRLDGSTPVMERFQMVEEFNQNDDIFVFLLSTKAGGLGINLTAANNVIIHDIDFNIQNDKQAEDRAHRLGQKKEVNIYRFISKNTVEEPMLTNAENKLKLQENVTGDNSENIESTIDHKLVEVLLKDAFDKKDSSLF</sequence>
<dbReference type="CDD" id="cd18793">
    <property type="entry name" value="SF2_C_SNF"/>
    <property type="match status" value="1"/>
</dbReference>
<dbReference type="STRING" id="34506.A0A090MXI5"/>
<feature type="domain" description="Helicase ATP-binding" evidence="10">
    <location>
        <begin position="342"/>
        <end position="510"/>
    </location>
</feature>
<dbReference type="GO" id="GO:0003677">
    <property type="term" value="F:DNA binding"/>
    <property type="evidence" value="ECO:0007669"/>
    <property type="project" value="UniProtKB-KW"/>
</dbReference>
<evidence type="ECO:0000256" key="7">
    <source>
        <dbReference type="ARBA" id="ARBA00023125"/>
    </source>
</evidence>
<dbReference type="OrthoDB" id="448448at2759"/>
<dbReference type="RefSeq" id="XP_024504694.1">
    <property type="nucleotide sequence ID" value="XM_024650970.1"/>
</dbReference>
<evidence type="ECO:0000256" key="4">
    <source>
        <dbReference type="ARBA" id="ARBA00022806"/>
    </source>
</evidence>
<dbReference type="CTD" id="36377858"/>
<dbReference type="eggNOG" id="KOG0389">
    <property type="taxonomic scope" value="Eukaryota"/>
</dbReference>
<evidence type="ECO:0000256" key="6">
    <source>
        <dbReference type="ARBA" id="ARBA00022853"/>
    </source>
</evidence>
<evidence type="ECO:0000256" key="8">
    <source>
        <dbReference type="ARBA" id="ARBA00023242"/>
    </source>
</evidence>
<evidence type="ECO:0000259" key="11">
    <source>
        <dbReference type="PROSITE" id="PS51194"/>
    </source>
</evidence>
<dbReference type="Gene3D" id="3.40.50.300">
    <property type="entry name" value="P-loop containing nucleotide triphosphate hydrolases"/>
    <property type="match status" value="1"/>
</dbReference>
<comment type="subcellular location">
    <subcellularLocation>
        <location evidence="1">Nucleus</location>
    </subcellularLocation>
</comment>
<keyword evidence="6" id="KW-0156">Chromatin regulator</keyword>
<dbReference type="GO" id="GO:0005634">
    <property type="term" value="C:nucleus"/>
    <property type="evidence" value="ECO:0007669"/>
    <property type="project" value="UniProtKB-SubCell"/>
</dbReference>
<protein>
    <submittedName>
        <fullName evidence="12 14">SWI/SNF-related matrix-associated actin-dependent regulator of chromatin subfamily A member 5</fullName>
    </submittedName>
</protein>
<evidence type="ECO:0000256" key="3">
    <source>
        <dbReference type="ARBA" id="ARBA00022801"/>
    </source>
</evidence>
<dbReference type="InterPro" id="IPR049730">
    <property type="entry name" value="SNF2/RAD54-like_C"/>
</dbReference>
<name>A0A090MXI5_STRRB</name>
<feature type="domain" description="Helicase C-terminal" evidence="11">
    <location>
        <begin position="718"/>
        <end position="877"/>
    </location>
</feature>
<accession>A0A090MXI5</accession>
<keyword evidence="8" id="KW-0539">Nucleus</keyword>
<keyword evidence="7" id="KW-0238">DNA-binding</keyword>
<dbReference type="PANTHER" id="PTHR10799">
    <property type="entry name" value="SNF2/RAD54 HELICASE FAMILY"/>
    <property type="match status" value="1"/>
</dbReference>
<evidence type="ECO:0000256" key="5">
    <source>
        <dbReference type="ARBA" id="ARBA00022840"/>
    </source>
</evidence>
<dbReference type="OMA" id="MMLDVVE"/>
<dbReference type="GO" id="GO:0004386">
    <property type="term" value="F:helicase activity"/>
    <property type="evidence" value="ECO:0007669"/>
    <property type="project" value="UniProtKB-KW"/>
</dbReference>
<evidence type="ECO:0000259" key="10">
    <source>
        <dbReference type="PROSITE" id="PS51192"/>
    </source>
</evidence>
<evidence type="ECO:0000256" key="2">
    <source>
        <dbReference type="ARBA" id="ARBA00022741"/>
    </source>
</evidence>
<dbReference type="AlphaFoldDB" id="A0A090MXI5"/>
<evidence type="ECO:0000313" key="14">
    <source>
        <dbReference type="WBParaSite" id="SRAE_2000017400.1"/>
    </source>
</evidence>
<dbReference type="PROSITE" id="PS51194">
    <property type="entry name" value="HELICASE_CTER"/>
    <property type="match status" value="1"/>
</dbReference>
<keyword evidence="3" id="KW-0378">Hydrolase</keyword>
<dbReference type="GO" id="GO:0016787">
    <property type="term" value="F:hydrolase activity"/>
    <property type="evidence" value="ECO:0007669"/>
    <property type="project" value="UniProtKB-KW"/>
</dbReference>
<keyword evidence="4" id="KW-0347">Helicase</keyword>
<reference evidence="12 13" key="1">
    <citation type="submission" date="2014-09" db="EMBL/GenBank/DDBJ databases">
        <authorList>
            <person name="Martin A.A."/>
        </authorList>
    </citation>
    <scope>NUCLEOTIDE SEQUENCE</scope>
    <source>
        <strain evidence="13">ED321</strain>
        <strain evidence="12">ED321 Heterogonic</strain>
    </source>
</reference>
<feature type="region of interest" description="Disordered" evidence="9">
    <location>
        <begin position="137"/>
        <end position="187"/>
    </location>
</feature>
<dbReference type="GO" id="GO:0006325">
    <property type="term" value="P:chromatin organization"/>
    <property type="evidence" value="ECO:0007669"/>
    <property type="project" value="UniProtKB-KW"/>
</dbReference>
<dbReference type="WormBase" id="SRAE_2000017400">
    <property type="protein sequence ID" value="SRP04348"/>
    <property type="gene ID" value="WBGene00260364"/>
</dbReference>
<dbReference type="InterPro" id="IPR000330">
    <property type="entry name" value="SNF2_N"/>
</dbReference>
<dbReference type="InterPro" id="IPR038718">
    <property type="entry name" value="SNF2-like_sf"/>
</dbReference>
<gene>
    <name evidence="12 14 15" type="ORF">SRAE_2000017400</name>
</gene>
<dbReference type="Proteomes" id="UP000035682">
    <property type="component" value="Unplaced"/>
</dbReference>
<organism evidence="12">
    <name type="scientific">Strongyloides ratti</name>
    <name type="common">Parasitic roundworm</name>
    <dbReference type="NCBI Taxonomy" id="34506"/>
    <lineage>
        <taxon>Eukaryota</taxon>
        <taxon>Metazoa</taxon>
        <taxon>Ecdysozoa</taxon>
        <taxon>Nematoda</taxon>
        <taxon>Chromadorea</taxon>
        <taxon>Rhabditida</taxon>
        <taxon>Tylenchina</taxon>
        <taxon>Panagrolaimomorpha</taxon>
        <taxon>Strongyloidoidea</taxon>
        <taxon>Strongyloididae</taxon>
        <taxon>Strongyloides</taxon>
    </lineage>
</organism>
<dbReference type="InterPro" id="IPR027417">
    <property type="entry name" value="P-loop_NTPase"/>
</dbReference>
<evidence type="ECO:0000256" key="1">
    <source>
        <dbReference type="ARBA" id="ARBA00004123"/>
    </source>
</evidence>
<evidence type="ECO:0000313" key="15">
    <source>
        <dbReference type="WormBase" id="SRAE_2000017400"/>
    </source>
</evidence>
<dbReference type="GO" id="GO:0005524">
    <property type="term" value="F:ATP binding"/>
    <property type="evidence" value="ECO:0007669"/>
    <property type="project" value="UniProtKB-KW"/>
</dbReference>
<dbReference type="InterPro" id="IPR014001">
    <property type="entry name" value="Helicase_ATP-bd"/>
</dbReference>
<dbReference type="FunFam" id="3.40.50.10810:FF:000005">
    <property type="entry name" value="Photoperiod-independent early flowering 1"/>
    <property type="match status" value="1"/>
</dbReference>
<evidence type="ECO:0000313" key="13">
    <source>
        <dbReference type="Proteomes" id="UP000035682"/>
    </source>
</evidence>
<keyword evidence="2" id="KW-0547">Nucleotide-binding</keyword>
<dbReference type="SMART" id="SM00490">
    <property type="entry name" value="HELICc"/>
    <property type="match status" value="1"/>
</dbReference>
<evidence type="ECO:0000313" key="12">
    <source>
        <dbReference type="EMBL" id="CEF65494.1"/>
    </source>
</evidence>
<dbReference type="EMBL" id="LN609529">
    <property type="protein sequence ID" value="CEF65494.1"/>
    <property type="molecule type" value="Genomic_DNA"/>
</dbReference>
<dbReference type="Pfam" id="PF00271">
    <property type="entry name" value="Helicase_C"/>
    <property type="match status" value="1"/>
</dbReference>
<evidence type="ECO:0000256" key="9">
    <source>
        <dbReference type="SAM" id="MobiDB-lite"/>
    </source>
</evidence>
<dbReference type="InterPro" id="IPR001650">
    <property type="entry name" value="Helicase_C-like"/>
</dbReference>
<feature type="compositionally biased region" description="Basic and acidic residues" evidence="9">
    <location>
        <begin position="163"/>
        <end position="187"/>
    </location>
</feature>